<gene>
    <name evidence="1" type="ORF">VP1G_10926</name>
</gene>
<proteinExistence type="predicted"/>
<name>A0A194UZN2_CYTMA</name>
<accession>A0A194UZN2</accession>
<keyword evidence="2" id="KW-1185">Reference proteome</keyword>
<sequence>MTSWKRPANFMISSDKTSWESWASTSSNPSKTLKVHCGPVSARKTPFRHSGDFDLQSWLWTLSTPKHGCMISGYIEPRGADYASWASDGRVESGYDCITTGEKP</sequence>
<dbReference type="EMBL" id="KN714696">
    <property type="protein sequence ID" value="KUI57135.1"/>
    <property type="molecule type" value="Genomic_DNA"/>
</dbReference>
<evidence type="ECO:0000313" key="1">
    <source>
        <dbReference type="EMBL" id="KUI57135.1"/>
    </source>
</evidence>
<reference evidence="2" key="1">
    <citation type="submission" date="2014-12" db="EMBL/GenBank/DDBJ databases">
        <title>Genome Sequence of Valsa Canker Pathogens Uncovers a Specific Adaption of Colonization on Woody Bark.</title>
        <authorList>
            <person name="Yin Z."/>
            <person name="Liu H."/>
            <person name="Gao X."/>
            <person name="Li Z."/>
            <person name="Song N."/>
            <person name="Ke X."/>
            <person name="Dai Q."/>
            <person name="Wu Y."/>
            <person name="Sun Y."/>
            <person name="Xu J.-R."/>
            <person name="Kang Z.K."/>
            <person name="Wang L."/>
            <person name="Huang L."/>
        </authorList>
    </citation>
    <scope>NUCLEOTIDE SEQUENCE [LARGE SCALE GENOMIC DNA]</scope>
    <source>
        <strain evidence="2">SXYL134</strain>
    </source>
</reference>
<dbReference type="Proteomes" id="UP000078576">
    <property type="component" value="Unassembled WGS sequence"/>
</dbReference>
<organism evidence="1 2">
    <name type="scientific">Cytospora mali</name>
    <name type="common">Apple Valsa canker fungus</name>
    <name type="synonym">Valsa mali</name>
    <dbReference type="NCBI Taxonomy" id="578113"/>
    <lineage>
        <taxon>Eukaryota</taxon>
        <taxon>Fungi</taxon>
        <taxon>Dikarya</taxon>
        <taxon>Ascomycota</taxon>
        <taxon>Pezizomycotina</taxon>
        <taxon>Sordariomycetes</taxon>
        <taxon>Sordariomycetidae</taxon>
        <taxon>Diaporthales</taxon>
        <taxon>Cytosporaceae</taxon>
        <taxon>Cytospora</taxon>
    </lineage>
</organism>
<dbReference type="AlphaFoldDB" id="A0A194UZN2"/>
<protein>
    <submittedName>
        <fullName evidence="1">Uncharacterized protein</fullName>
    </submittedName>
</protein>
<evidence type="ECO:0000313" key="2">
    <source>
        <dbReference type="Proteomes" id="UP000078576"/>
    </source>
</evidence>